<name>A0A3N7HT71_9BURK</name>
<dbReference type="AlphaFoldDB" id="A0A3N7HT71"/>
<dbReference type="OrthoDB" id="66828at2"/>
<evidence type="ECO:0000313" key="2">
    <source>
        <dbReference type="Proteomes" id="UP000267464"/>
    </source>
</evidence>
<accession>A0A3N7HT71</accession>
<evidence type="ECO:0000313" key="1">
    <source>
        <dbReference type="EMBL" id="RQP25508.1"/>
    </source>
</evidence>
<reference evidence="1 2" key="1">
    <citation type="submission" date="2018-08" db="EMBL/GenBank/DDBJ databases">
        <authorList>
            <person name="Khan S.A."/>
            <person name="Jeon C.O."/>
            <person name="Chun B.H."/>
            <person name="Jeong S.E."/>
        </authorList>
    </citation>
    <scope>NUCLEOTIDE SEQUENCE [LARGE SCALE GENOMIC DNA]</scope>
    <source>
        <strain evidence="1 2">S-16</strain>
    </source>
</reference>
<proteinExistence type="predicted"/>
<gene>
    <name evidence="1" type="ORF">DZC73_11430</name>
</gene>
<reference evidence="1 2" key="2">
    <citation type="submission" date="2018-12" db="EMBL/GenBank/DDBJ databases">
        <title>Rhizobacter gummiphilus sp. nov., a rubber-degrading bacterium isolated from the soil of a botanical garden in Japan.</title>
        <authorList>
            <person name="Shunsuke S.S."/>
        </authorList>
    </citation>
    <scope>NUCLEOTIDE SEQUENCE [LARGE SCALE GENOMIC DNA]</scope>
    <source>
        <strain evidence="1 2">S-16</strain>
    </source>
</reference>
<sequence length="143" mass="15736">MATYAGDFFPSEYKQFAFKEGDLLVSKRSDGKFSVNKILKVDRFDFKKGSAINIQGRSFVATEDDYLLIVSAAYGDAEFNSFEEARAAAKTGKWTVKLSHAPNRTPGAAEGQVLVGHAPVTEPELVGYKRWRAAFEKGEAGVF</sequence>
<dbReference type="Proteomes" id="UP000267464">
    <property type="component" value="Unassembled WGS sequence"/>
</dbReference>
<comment type="caution">
    <text evidence="1">The sequence shown here is derived from an EMBL/GenBank/DDBJ whole genome shotgun (WGS) entry which is preliminary data.</text>
</comment>
<dbReference type="EMBL" id="QUSW01000002">
    <property type="protein sequence ID" value="RQP25508.1"/>
    <property type="molecule type" value="Genomic_DNA"/>
</dbReference>
<keyword evidence="2" id="KW-1185">Reference proteome</keyword>
<organism evidence="1 2">
    <name type="scientific">Piscinibacter terrae</name>
    <dbReference type="NCBI Taxonomy" id="2496871"/>
    <lineage>
        <taxon>Bacteria</taxon>
        <taxon>Pseudomonadati</taxon>
        <taxon>Pseudomonadota</taxon>
        <taxon>Betaproteobacteria</taxon>
        <taxon>Burkholderiales</taxon>
        <taxon>Sphaerotilaceae</taxon>
        <taxon>Piscinibacter</taxon>
    </lineage>
</organism>
<protein>
    <submittedName>
        <fullName evidence="1">Uncharacterized protein</fullName>
    </submittedName>
</protein>